<evidence type="ECO:0000313" key="2">
    <source>
        <dbReference type="EMBL" id="GMH75164.1"/>
    </source>
</evidence>
<dbReference type="EMBL" id="BRXY01000187">
    <property type="protein sequence ID" value="GMH75164.1"/>
    <property type="molecule type" value="Genomic_DNA"/>
</dbReference>
<gene>
    <name evidence="2" type="ORF">TrST_g4299</name>
</gene>
<dbReference type="Gene3D" id="3.40.50.150">
    <property type="entry name" value="Vaccinia Virus protein VP39"/>
    <property type="match status" value="2"/>
</dbReference>
<dbReference type="Gene3D" id="2.70.160.11">
    <property type="entry name" value="Hnrnp arginine n-methyltransferase1"/>
    <property type="match status" value="2"/>
</dbReference>
<dbReference type="InterPro" id="IPR029063">
    <property type="entry name" value="SAM-dependent_MTases_sf"/>
</dbReference>
<comment type="caution">
    <text evidence="2">The sequence shown here is derived from an EMBL/GenBank/DDBJ whole genome shotgun (WGS) entry which is preliminary data.</text>
</comment>
<sequence>MNAEMLAAVNAATSSDVLTFCIEDFEITLYPSLDRESGGLRWLQDTTENAAIRRHLATKRWLIPMLLDTPRNTLYAKAISQAVAKFRGDSTTSLDIGTGTGLLAMLTAKADNNFRVMSLEMSSPMANLASSIVSSNDLSDRVEIKPIHSATVQPDSMPSVPSLCTSELLDYQLIGEGIIPTLRDLFQRSVITKDTVVVPSNGQIYARLLSFEGVRRYGSFPEDGMYENVSFGEYGESCCHRVIPFQGLKVGERLEFVSDKFAPFADGFVFDDADMIPRPEGRVCKVNVEIERGGGDDDEVVVGGVYFYWDLELLRNSGLKYSTEYGAQQFQDHWPGSLFVLSELSRVKVKRGGAVEVTCEHDDSNVWFTVCKRKGNKKPKLGDDAGNVIAARVPPALPAFSAARLNMLNSPDRAKFFNGALGLALEGARILDVSDFCLLGLILNSTAEGGTNNSVTSLESCDPKVAMHSATVAQLHNGVDVDKFAIVNCAASDLRVDHLVGGEKVSLIVSECWYEKMEDNMILCALNFHYTCAGLLKQGISTEGCAVFPSVFRIMAVAIRFRDGMQDAYKRVKEVEGFDHSDLDAVGADCYKNNDLGIDLFNQYNFEVVSEAKDCCCVEVGIEETESVGLGGEGVLKIKNAGIVDAVVCFVEFEAFKGGDTFSTFEKHFSSQRVKFRKDEDGKSGKVYKVGDELTVDFRADSGSGEPYSVYIT</sequence>
<evidence type="ECO:0000313" key="3">
    <source>
        <dbReference type="Proteomes" id="UP001165085"/>
    </source>
</evidence>
<dbReference type="PANTHER" id="PTHR11006">
    <property type="entry name" value="PROTEIN ARGININE N-METHYLTRANSFERASE"/>
    <property type="match status" value="1"/>
</dbReference>
<dbReference type="GO" id="GO:0042054">
    <property type="term" value="F:histone methyltransferase activity"/>
    <property type="evidence" value="ECO:0007669"/>
    <property type="project" value="TreeGrafter"/>
</dbReference>
<evidence type="ECO:0000256" key="1">
    <source>
        <dbReference type="ARBA" id="ARBA00022691"/>
    </source>
</evidence>
<dbReference type="SUPFAM" id="SSF53335">
    <property type="entry name" value="S-adenosyl-L-methionine-dependent methyltransferases"/>
    <property type="match status" value="1"/>
</dbReference>
<organism evidence="2 3">
    <name type="scientific">Triparma strigata</name>
    <dbReference type="NCBI Taxonomy" id="1606541"/>
    <lineage>
        <taxon>Eukaryota</taxon>
        <taxon>Sar</taxon>
        <taxon>Stramenopiles</taxon>
        <taxon>Ochrophyta</taxon>
        <taxon>Bolidophyceae</taxon>
        <taxon>Parmales</taxon>
        <taxon>Triparmaceae</taxon>
        <taxon>Triparma</taxon>
    </lineage>
</organism>
<reference evidence="3" key="1">
    <citation type="journal article" date="2023" name="Commun. Biol.">
        <title>Genome analysis of Parmales, the sister group of diatoms, reveals the evolutionary specialization of diatoms from phago-mixotrophs to photoautotrophs.</title>
        <authorList>
            <person name="Ban H."/>
            <person name="Sato S."/>
            <person name="Yoshikawa S."/>
            <person name="Yamada K."/>
            <person name="Nakamura Y."/>
            <person name="Ichinomiya M."/>
            <person name="Sato N."/>
            <person name="Blanc-Mathieu R."/>
            <person name="Endo H."/>
            <person name="Kuwata A."/>
            <person name="Ogata H."/>
        </authorList>
    </citation>
    <scope>NUCLEOTIDE SEQUENCE [LARGE SCALE GENOMIC DNA]</scope>
    <source>
        <strain evidence="3">NIES 3701</strain>
    </source>
</reference>
<dbReference type="GO" id="GO:0016274">
    <property type="term" value="F:protein-arginine N-methyltransferase activity"/>
    <property type="evidence" value="ECO:0007669"/>
    <property type="project" value="InterPro"/>
</dbReference>
<keyword evidence="3" id="KW-1185">Reference proteome</keyword>
<name>A0A9W7AP25_9STRA</name>
<dbReference type="PANTHER" id="PTHR11006:SF4">
    <property type="entry name" value="PROTEIN ARGININE N-METHYLTRANSFERASE 7"/>
    <property type="match status" value="1"/>
</dbReference>
<dbReference type="AlphaFoldDB" id="A0A9W7AP25"/>
<dbReference type="OrthoDB" id="412876at2759"/>
<dbReference type="InterPro" id="IPR025799">
    <property type="entry name" value="Arg_MeTrfase"/>
</dbReference>
<proteinExistence type="predicted"/>
<dbReference type="Proteomes" id="UP001165085">
    <property type="component" value="Unassembled WGS sequence"/>
</dbReference>
<accession>A0A9W7AP25</accession>
<protein>
    <submittedName>
        <fullName evidence="2">Uncharacterized protein</fullName>
    </submittedName>
</protein>
<keyword evidence="1" id="KW-0949">S-adenosyl-L-methionine</keyword>